<dbReference type="Proteomes" id="UP000019678">
    <property type="component" value="Unassembled WGS sequence"/>
</dbReference>
<dbReference type="RefSeq" id="WP_156040879.1">
    <property type="nucleotide sequence ID" value="NZ_ASRX01000024.1"/>
</dbReference>
<dbReference type="EMBL" id="ASRX01000024">
    <property type="protein sequence ID" value="EYF05336.1"/>
    <property type="molecule type" value="Genomic_DNA"/>
</dbReference>
<name>A0A017T9N8_9BACT</name>
<organism evidence="1 2">
    <name type="scientific">Chondromyces apiculatus DSM 436</name>
    <dbReference type="NCBI Taxonomy" id="1192034"/>
    <lineage>
        <taxon>Bacteria</taxon>
        <taxon>Pseudomonadati</taxon>
        <taxon>Myxococcota</taxon>
        <taxon>Polyangia</taxon>
        <taxon>Polyangiales</taxon>
        <taxon>Polyangiaceae</taxon>
        <taxon>Chondromyces</taxon>
    </lineage>
</organism>
<comment type="caution">
    <text evidence="1">The sequence shown here is derived from an EMBL/GenBank/DDBJ whole genome shotgun (WGS) entry which is preliminary data.</text>
</comment>
<keyword evidence="2" id="KW-1185">Reference proteome</keyword>
<accession>A0A017T9N8</accession>
<gene>
    <name evidence="1" type="ORF">CAP_3253</name>
</gene>
<dbReference type="AlphaFoldDB" id="A0A017T9N8"/>
<evidence type="ECO:0000313" key="2">
    <source>
        <dbReference type="Proteomes" id="UP000019678"/>
    </source>
</evidence>
<dbReference type="STRING" id="1192034.CAP_3253"/>
<sequence length="51" mass="6118">MAQVQKYFDPFDQAIKLRRYHEDAELAEKRERIIKRLGEGIARQKIEGLCR</sequence>
<proteinExistence type="predicted"/>
<reference evidence="1 2" key="1">
    <citation type="submission" date="2013-05" db="EMBL/GenBank/DDBJ databases">
        <title>Genome assembly of Chondromyces apiculatus DSM 436.</title>
        <authorList>
            <person name="Sharma G."/>
            <person name="Khatri I."/>
            <person name="Kaur C."/>
            <person name="Mayilraj S."/>
            <person name="Subramanian S."/>
        </authorList>
    </citation>
    <scope>NUCLEOTIDE SEQUENCE [LARGE SCALE GENOMIC DNA]</scope>
    <source>
        <strain evidence="1 2">DSM 436</strain>
    </source>
</reference>
<protein>
    <submittedName>
        <fullName evidence="1">Uncharacterized protein</fullName>
    </submittedName>
</protein>
<evidence type="ECO:0000313" key="1">
    <source>
        <dbReference type="EMBL" id="EYF05336.1"/>
    </source>
</evidence>